<dbReference type="Gene3D" id="3.40.50.300">
    <property type="entry name" value="P-loop containing nucleotide triphosphate hydrolases"/>
    <property type="match status" value="1"/>
</dbReference>
<dbReference type="CDD" id="cd03259">
    <property type="entry name" value="ABC_Carb_Solutes_like"/>
    <property type="match status" value="1"/>
</dbReference>
<dbReference type="AlphaFoldDB" id="A0A0R2DZU9"/>
<evidence type="ECO:0000256" key="3">
    <source>
        <dbReference type="ARBA" id="ARBA00022741"/>
    </source>
</evidence>
<keyword evidence="8" id="KW-1185">Reference proteome</keyword>
<proteinExistence type="predicted"/>
<evidence type="ECO:0000313" key="8">
    <source>
        <dbReference type="Proteomes" id="UP000050898"/>
    </source>
</evidence>
<accession>A0A0R2DZU9</accession>
<dbReference type="PROSITE" id="PS00211">
    <property type="entry name" value="ABC_TRANSPORTER_1"/>
    <property type="match status" value="1"/>
</dbReference>
<dbReference type="EMBL" id="AYYH01000024">
    <property type="protein sequence ID" value="KRN09506.1"/>
    <property type="molecule type" value="Genomic_DNA"/>
</dbReference>
<dbReference type="PANTHER" id="PTHR43875">
    <property type="entry name" value="MALTODEXTRIN IMPORT ATP-BINDING PROTEIN MSMX"/>
    <property type="match status" value="1"/>
</dbReference>
<dbReference type="OrthoDB" id="9790614at2"/>
<dbReference type="RefSeq" id="WP_010078001.1">
    <property type="nucleotide sequence ID" value="NZ_AYYH01000024.1"/>
</dbReference>
<dbReference type="GO" id="GO:0015408">
    <property type="term" value="F:ABC-type ferric iron transporter activity"/>
    <property type="evidence" value="ECO:0007669"/>
    <property type="project" value="InterPro"/>
</dbReference>
<feature type="domain" description="ABC transporter" evidence="6">
    <location>
        <begin position="3"/>
        <end position="234"/>
    </location>
</feature>
<sequence>MDVKFENVSLAYEHKNEVLHDLRFVIPKGKLTCLLGPSGCGKSTTLNLISGLLQPTAGKIFFGEQDVTKKDALARKVGMVFQNYALYPHMTVLENICFPLKMKKIDKKKRNERGENLARLVHVENELTKYPGELSGGQQQRVAIARALAKEPSILLLDEPLSNLDARLRVEMREEIRRIQKQTGVTTVFVTHDQDEAMHISDYIMVLDNGQIQQFADPNTIYDYPDNLFVASFIGNPVINKIPFSILRQDFSPIIPMTINEKAETLLIRAESIVPIRDHQEHLGVKLQGKVVSVQRYGHEMFVRLDVQGQELMVTGFKERDLLEKQQILEFTLRTNGVFIANSDKEVIWNATSV</sequence>
<dbReference type="InterPro" id="IPR027417">
    <property type="entry name" value="P-loop_NTPase"/>
</dbReference>
<evidence type="ECO:0000256" key="2">
    <source>
        <dbReference type="ARBA" id="ARBA00022475"/>
    </source>
</evidence>
<keyword evidence="5" id="KW-0472">Membrane</keyword>
<dbReference type="InterPro" id="IPR015853">
    <property type="entry name" value="ABC_transpr_FbpC"/>
</dbReference>
<dbReference type="InterPro" id="IPR017871">
    <property type="entry name" value="ABC_transporter-like_CS"/>
</dbReference>
<dbReference type="SUPFAM" id="SSF50331">
    <property type="entry name" value="MOP-like"/>
    <property type="match status" value="1"/>
</dbReference>
<dbReference type="GO" id="GO:0055052">
    <property type="term" value="C:ATP-binding cassette (ABC) transporter complex, substrate-binding subunit-containing"/>
    <property type="evidence" value="ECO:0007669"/>
    <property type="project" value="TreeGrafter"/>
</dbReference>
<dbReference type="InterPro" id="IPR047641">
    <property type="entry name" value="ABC_transpr_MalK/UgpC-like"/>
</dbReference>
<dbReference type="SUPFAM" id="SSF52540">
    <property type="entry name" value="P-loop containing nucleoside triphosphate hydrolases"/>
    <property type="match status" value="1"/>
</dbReference>
<keyword evidence="4" id="KW-0067">ATP-binding</keyword>
<keyword evidence="2" id="KW-1003">Cell membrane</keyword>
<dbReference type="SMART" id="SM00382">
    <property type="entry name" value="AAA"/>
    <property type="match status" value="1"/>
</dbReference>
<dbReference type="PANTHER" id="PTHR43875:SF1">
    <property type="entry name" value="OSMOPROTECTIVE COMPOUNDS UPTAKE ATP-BINDING PROTEIN GGTA"/>
    <property type="match status" value="1"/>
</dbReference>
<gene>
    <name evidence="7" type="ORF">FD00_GL000993</name>
</gene>
<dbReference type="InterPro" id="IPR003593">
    <property type="entry name" value="AAA+_ATPase"/>
</dbReference>
<name>A0A0R2DZU9_9LACO</name>
<evidence type="ECO:0000256" key="4">
    <source>
        <dbReference type="ARBA" id="ARBA00022840"/>
    </source>
</evidence>
<dbReference type="Proteomes" id="UP000050898">
    <property type="component" value="Unassembled WGS sequence"/>
</dbReference>
<dbReference type="GO" id="GO:0005524">
    <property type="term" value="F:ATP binding"/>
    <property type="evidence" value="ECO:0007669"/>
    <property type="project" value="UniProtKB-KW"/>
</dbReference>
<dbReference type="GO" id="GO:0016887">
    <property type="term" value="F:ATP hydrolysis activity"/>
    <property type="evidence" value="ECO:0007669"/>
    <property type="project" value="InterPro"/>
</dbReference>
<dbReference type="FunFam" id="3.40.50.300:FF:000042">
    <property type="entry name" value="Maltose/maltodextrin ABC transporter, ATP-binding protein"/>
    <property type="match status" value="1"/>
</dbReference>
<dbReference type="InterPro" id="IPR008995">
    <property type="entry name" value="Mo/tungstate-bd_C_term_dom"/>
</dbReference>
<dbReference type="Gene3D" id="2.40.50.100">
    <property type="match status" value="1"/>
</dbReference>
<keyword evidence="3" id="KW-0547">Nucleotide-binding</keyword>
<reference evidence="7 8" key="1">
    <citation type="journal article" date="2015" name="Genome Announc.">
        <title>Expanding the biotechnology potential of lactobacilli through comparative genomics of 213 strains and associated genera.</title>
        <authorList>
            <person name="Sun Z."/>
            <person name="Harris H.M."/>
            <person name="McCann A."/>
            <person name="Guo C."/>
            <person name="Argimon S."/>
            <person name="Zhang W."/>
            <person name="Yang X."/>
            <person name="Jeffery I.B."/>
            <person name="Cooney J.C."/>
            <person name="Kagawa T.F."/>
            <person name="Liu W."/>
            <person name="Song Y."/>
            <person name="Salvetti E."/>
            <person name="Wrobel A."/>
            <person name="Rasinkangas P."/>
            <person name="Parkhill J."/>
            <person name="Rea M.C."/>
            <person name="O'Sullivan O."/>
            <person name="Ritari J."/>
            <person name="Douillard F.P."/>
            <person name="Paul Ross R."/>
            <person name="Yang R."/>
            <person name="Briner A.E."/>
            <person name="Felis G.E."/>
            <person name="de Vos W.M."/>
            <person name="Barrangou R."/>
            <person name="Klaenhammer T.R."/>
            <person name="Caufield P.W."/>
            <person name="Cui Y."/>
            <person name="Zhang H."/>
            <person name="O'Toole P.W."/>
        </authorList>
    </citation>
    <scope>NUCLEOTIDE SEQUENCE [LARGE SCALE GENOMIC DNA]</scope>
    <source>
        <strain evidence="7 8">DSM 20444</strain>
    </source>
</reference>
<dbReference type="InterPro" id="IPR003439">
    <property type="entry name" value="ABC_transporter-like_ATP-bd"/>
</dbReference>
<organism evidence="7 8">
    <name type="scientific">Liquorilactobacillus mali KCTC 3596 = DSM 20444</name>
    <dbReference type="NCBI Taxonomy" id="1046596"/>
    <lineage>
        <taxon>Bacteria</taxon>
        <taxon>Bacillati</taxon>
        <taxon>Bacillota</taxon>
        <taxon>Bacilli</taxon>
        <taxon>Lactobacillales</taxon>
        <taxon>Lactobacillaceae</taxon>
        <taxon>Liquorilactobacillus</taxon>
    </lineage>
</organism>
<dbReference type="PATRIC" id="fig|1046596.6.peg.1072"/>
<keyword evidence="1" id="KW-0813">Transport</keyword>
<dbReference type="Pfam" id="PF00005">
    <property type="entry name" value="ABC_tran"/>
    <property type="match status" value="1"/>
</dbReference>
<evidence type="ECO:0000256" key="5">
    <source>
        <dbReference type="ARBA" id="ARBA00023136"/>
    </source>
</evidence>
<dbReference type="GeneID" id="98315178"/>
<evidence type="ECO:0000256" key="1">
    <source>
        <dbReference type="ARBA" id="ARBA00022448"/>
    </source>
</evidence>
<evidence type="ECO:0000259" key="6">
    <source>
        <dbReference type="PROSITE" id="PS50893"/>
    </source>
</evidence>
<protein>
    <submittedName>
        <fullName evidence="7">Sugar ABC transporterATPase</fullName>
    </submittedName>
</protein>
<comment type="caution">
    <text evidence="7">The sequence shown here is derived from an EMBL/GenBank/DDBJ whole genome shotgun (WGS) entry which is preliminary data.</text>
</comment>
<dbReference type="PROSITE" id="PS50893">
    <property type="entry name" value="ABC_TRANSPORTER_2"/>
    <property type="match status" value="1"/>
</dbReference>
<evidence type="ECO:0000313" key="7">
    <source>
        <dbReference type="EMBL" id="KRN09506.1"/>
    </source>
</evidence>